<dbReference type="InterPro" id="IPR053226">
    <property type="entry name" value="Pyrrolopyrazine_biosynth_F"/>
</dbReference>
<sequence length="286" mass="32401">MDRTTTPTRALILWAHPRTRSTMTERCFIARPDILPFHEPMGDAYYWGPERISLRFSAERCAKEYKEYENETFMSVWKKITSPPAGKVCFSKEMAQCLFVPGKHVDTVPKLHEEDGNPTLIPTSELLAPGIVHAFLIRTPSKAVPSWYKKVMSPSTAGFDSFDPEELGIHETRKLYEFIASKSPSPPLLIESDDIVEHSEDVLRVLCESSGIGYDPGMLNWQASINDARKLFAKYPEIEVEKSSGIIKNLNAAAESEADLPSEVQDAIDKNMADYSWMKERAYRFS</sequence>
<protein>
    <submittedName>
        <fullName evidence="1">Uncharacterized protein</fullName>
    </submittedName>
</protein>
<dbReference type="PANTHER" id="PTHR48419">
    <property type="entry name" value="SULFOTRANSFERASE DOMAIN-CONTAINING PROTEIN"/>
    <property type="match status" value="1"/>
</dbReference>
<reference evidence="1" key="1">
    <citation type="submission" date="2023-03" db="EMBL/GenBank/DDBJ databases">
        <title>Massive genome expansion in bonnet fungi (Mycena s.s.) driven by repeated elements and novel gene families across ecological guilds.</title>
        <authorList>
            <consortium name="Lawrence Berkeley National Laboratory"/>
            <person name="Harder C.B."/>
            <person name="Miyauchi S."/>
            <person name="Viragh M."/>
            <person name="Kuo A."/>
            <person name="Thoen E."/>
            <person name="Andreopoulos B."/>
            <person name="Lu D."/>
            <person name="Skrede I."/>
            <person name="Drula E."/>
            <person name="Henrissat B."/>
            <person name="Morin E."/>
            <person name="Kohler A."/>
            <person name="Barry K."/>
            <person name="LaButti K."/>
            <person name="Morin E."/>
            <person name="Salamov A."/>
            <person name="Lipzen A."/>
            <person name="Mereny Z."/>
            <person name="Hegedus B."/>
            <person name="Baldrian P."/>
            <person name="Stursova M."/>
            <person name="Weitz H."/>
            <person name="Taylor A."/>
            <person name="Grigoriev I.V."/>
            <person name="Nagy L.G."/>
            <person name="Martin F."/>
            <person name="Kauserud H."/>
        </authorList>
    </citation>
    <scope>NUCLEOTIDE SEQUENCE</scope>
    <source>
        <strain evidence="1">9144</strain>
    </source>
</reference>
<name>A0AAD6VIB5_9AGAR</name>
<evidence type="ECO:0000313" key="2">
    <source>
        <dbReference type="Proteomes" id="UP001219525"/>
    </source>
</evidence>
<dbReference type="EMBL" id="JARJCW010000028">
    <property type="protein sequence ID" value="KAJ7210468.1"/>
    <property type="molecule type" value="Genomic_DNA"/>
</dbReference>
<accession>A0AAD6VIB5</accession>
<keyword evidence="2" id="KW-1185">Reference proteome</keyword>
<evidence type="ECO:0000313" key="1">
    <source>
        <dbReference type="EMBL" id="KAJ7210468.1"/>
    </source>
</evidence>
<dbReference type="SUPFAM" id="SSF52540">
    <property type="entry name" value="P-loop containing nucleoside triphosphate hydrolases"/>
    <property type="match status" value="1"/>
</dbReference>
<dbReference type="Gene3D" id="3.40.50.300">
    <property type="entry name" value="P-loop containing nucleotide triphosphate hydrolases"/>
    <property type="match status" value="1"/>
</dbReference>
<proteinExistence type="predicted"/>
<dbReference type="Proteomes" id="UP001219525">
    <property type="component" value="Unassembled WGS sequence"/>
</dbReference>
<dbReference type="PANTHER" id="PTHR48419:SF1">
    <property type="entry name" value="SULFOTRANSFERASE DOMAIN-CONTAINING PROTEIN"/>
    <property type="match status" value="1"/>
</dbReference>
<comment type="caution">
    <text evidence="1">The sequence shown here is derived from an EMBL/GenBank/DDBJ whole genome shotgun (WGS) entry which is preliminary data.</text>
</comment>
<organism evidence="1 2">
    <name type="scientific">Mycena pura</name>
    <dbReference type="NCBI Taxonomy" id="153505"/>
    <lineage>
        <taxon>Eukaryota</taxon>
        <taxon>Fungi</taxon>
        <taxon>Dikarya</taxon>
        <taxon>Basidiomycota</taxon>
        <taxon>Agaricomycotina</taxon>
        <taxon>Agaricomycetes</taxon>
        <taxon>Agaricomycetidae</taxon>
        <taxon>Agaricales</taxon>
        <taxon>Marasmiineae</taxon>
        <taxon>Mycenaceae</taxon>
        <taxon>Mycena</taxon>
    </lineage>
</organism>
<dbReference type="InterPro" id="IPR027417">
    <property type="entry name" value="P-loop_NTPase"/>
</dbReference>
<dbReference type="AlphaFoldDB" id="A0AAD6VIB5"/>
<gene>
    <name evidence="1" type="ORF">GGX14DRAFT_450834</name>
</gene>
<dbReference type="Pfam" id="PF19798">
    <property type="entry name" value="Sulfotransfer_5"/>
    <property type="match status" value="1"/>
</dbReference>